<evidence type="ECO:0000256" key="1">
    <source>
        <dbReference type="SAM" id="Phobius"/>
    </source>
</evidence>
<protein>
    <submittedName>
        <fullName evidence="2">Uncharacterized protein</fullName>
    </submittedName>
</protein>
<keyword evidence="1" id="KW-1133">Transmembrane helix</keyword>
<dbReference type="EMBL" id="JAADJG010000544">
    <property type="protein sequence ID" value="KAF4444728.1"/>
    <property type="molecule type" value="Genomic_DNA"/>
</dbReference>
<comment type="caution">
    <text evidence="2">The sequence shown here is derived from an EMBL/GenBank/DDBJ whole genome shotgun (WGS) entry which is preliminary data.</text>
</comment>
<name>A0A8H4K8D9_9HYPO</name>
<reference evidence="2" key="1">
    <citation type="submission" date="2020-01" db="EMBL/GenBank/DDBJ databases">
        <title>Identification and distribution of gene clusters putatively required for synthesis of sphingolipid metabolism inhibitors in phylogenetically diverse species of the filamentous fungus Fusarium.</title>
        <authorList>
            <person name="Kim H.-S."/>
            <person name="Busman M."/>
            <person name="Brown D.W."/>
            <person name="Divon H."/>
            <person name="Uhlig S."/>
            <person name="Proctor R.H."/>
        </authorList>
    </citation>
    <scope>NUCLEOTIDE SEQUENCE</scope>
    <source>
        <strain evidence="2">NRRL 53441</strain>
    </source>
</reference>
<feature type="transmembrane region" description="Helical" evidence="1">
    <location>
        <begin position="21"/>
        <end position="45"/>
    </location>
</feature>
<feature type="transmembrane region" description="Helical" evidence="1">
    <location>
        <begin position="57"/>
        <end position="74"/>
    </location>
</feature>
<accession>A0A8H4K8D9</accession>
<evidence type="ECO:0000313" key="3">
    <source>
        <dbReference type="Proteomes" id="UP000605986"/>
    </source>
</evidence>
<evidence type="ECO:0000313" key="2">
    <source>
        <dbReference type="EMBL" id="KAF4444728.1"/>
    </source>
</evidence>
<dbReference type="AlphaFoldDB" id="A0A8H4K8D9"/>
<keyword evidence="1" id="KW-0812">Transmembrane</keyword>
<gene>
    <name evidence="2" type="ORF">F53441_11075</name>
</gene>
<proteinExistence type="predicted"/>
<keyword evidence="3" id="KW-1185">Reference proteome</keyword>
<keyword evidence="1" id="KW-0472">Membrane</keyword>
<sequence length="280" mass="32430">MSTTNQPSLEGHGARAASAPAIIEIVQSSAIISVIFTFSVDKLAFASFYWKNDWIEFWIWIVRIFITIFGYRMLSGYSETAVLAKGHRRLAERVNPRSKAKDFMAKVDDHLGISPDHQNLLINTPESYVWFGQLIKQHHAGIIHDIISDFWNAVRPQNQKLAGVARSDENHEMMREVINDFYMASVAHVHRLRDISPQTRRQILDDIKSDFTKATQIHHQYLQKVAESFKQPMTMNDVYKEREMKDIMKNFDDAIATHMDDLNEIIHLCQICEKATSPWR</sequence>
<dbReference type="Proteomes" id="UP000605986">
    <property type="component" value="Unassembled WGS sequence"/>
</dbReference>
<organism evidence="2 3">
    <name type="scientific">Fusarium austroafricanum</name>
    <dbReference type="NCBI Taxonomy" id="2364996"/>
    <lineage>
        <taxon>Eukaryota</taxon>
        <taxon>Fungi</taxon>
        <taxon>Dikarya</taxon>
        <taxon>Ascomycota</taxon>
        <taxon>Pezizomycotina</taxon>
        <taxon>Sordariomycetes</taxon>
        <taxon>Hypocreomycetidae</taxon>
        <taxon>Hypocreales</taxon>
        <taxon>Nectriaceae</taxon>
        <taxon>Fusarium</taxon>
        <taxon>Fusarium concolor species complex</taxon>
    </lineage>
</organism>